<protein>
    <recommendedName>
        <fullName evidence="6">Peptidyl-prolyl cis-trans isomerase</fullName>
        <ecNumber evidence="6">5.2.1.8</ecNumber>
    </recommendedName>
</protein>
<evidence type="ECO:0000256" key="5">
    <source>
        <dbReference type="PROSITE-ProRule" id="PRU00277"/>
    </source>
</evidence>
<dbReference type="PANTHER" id="PTHR43811:SF19">
    <property type="entry name" value="39 KDA FK506-BINDING NUCLEAR PROTEIN"/>
    <property type="match status" value="1"/>
</dbReference>
<evidence type="ECO:0000256" key="3">
    <source>
        <dbReference type="ARBA" id="ARBA00023110"/>
    </source>
</evidence>
<feature type="region of interest" description="Disordered" evidence="7">
    <location>
        <begin position="166"/>
        <end position="191"/>
    </location>
</feature>
<evidence type="ECO:0000256" key="7">
    <source>
        <dbReference type="SAM" id="MobiDB-lite"/>
    </source>
</evidence>
<evidence type="ECO:0000256" key="2">
    <source>
        <dbReference type="ARBA" id="ARBA00006577"/>
    </source>
</evidence>
<keyword evidence="4 5" id="KW-0413">Isomerase</keyword>
<keyword evidence="8" id="KW-0472">Membrane</keyword>
<dbReference type="eggNOG" id="COG0545">
    <property type="taxonomic scope" value="Bacteria"/>
</dbReference>
<comment type="caution">
    <text evidence="10">The sequence shown here is derived from an EMBL/GenBank/DDBJ whole genome shotgun (WGS) entry which is preliminary data.</text>
</comment>
<dbReference type="InterPro" id="IPR046357">
    <property type="entry name" value="PPIase_dom_sf"/>
</dbReference>
<dbReference type="Proteomes" id="UP000032305">
    <property type="component" value="Unassembled WGS sequence"/>
</dbReference>
<reference evidence="10 11" key="1">
    <citation type="submission" date="2014-11" db="EMBL/GenBank/DDBJ databases">
        <title>Whole genome shotgun sequence of Sphingomonas parapaucimobilis NBRC 15100.</title>
        <authorList>
            <person name="Katano-Makiyama Y."/>
            <person name="Hosoyama A."/>
            <person name="Hashimoto M."/>
            <person name="Hosoyama Y."/>
            <person name="Noguchi M."/>
            <person name="Numata M."/>
            <person name="Tsuchikane K."/>
            <person name="Hirakata S."/>
            <person name="Uohara A."/>
            <person name="Shimodaira J."/>
            <person name="Ohji S."/>
            <person name="Ichikawa N."/>
            <person name="Kimura A."/>
            <person name="Yamazoe A."/>
            <person name="Fujita N."/>
        </authorList>
    </citation>
    <scope>NUCLEOTIDE SEQUENCE [LARGE SCALE GENOMIC DNA]</scope>
    <source>
        <strain evidence="10 11">NBRC 15100</strain>
    </source>
</reference>
<dbReference type="OrthoDB" id="9812109at2"/>
<name>A0A0A1WAF8_9SPHN</name>
<feature type="compositionally biased region" description="Gly residues" evidence="7">
    <location>
        <begin position="172"/>
        <end position="185"/>
    </location>
</feature>
<dbReference type="Gene3D" id="3.10.50.40">
    <property type="match status" value="1"/>
</dbReference>
<dbReference type="EC" id="5.2.1.8" evidence="6"/>
<evidence type="ECO:0000259" key="9">
    <source>
        <dbReference type="PROSITE" id="PS50059"/>
    </source>
</evidence>
<keyword evidence="8" id="KW-0812">Transmembrane</keyword>
<dbReference type="SUPFAM" id="SSF54534">
    <property type="entry name" value="FKBP-like"/>
    <property type="match status" value="1"/>
</dbReference>
<evidence type="ECO:0000256" key="8">
    <source>
        <dbReference type="SAM" id="Phobius"/>
    </source>
</evidence>
<dbReference type="AlphaFoldDB" id="A0A0A1WAF8"/>
<dbReference type="RefSeq" id="WP_042490265.1">
    <property type="nucleotide sequence ID" value="NZ_BBPI01000078.1"/>
</dbReference>
<dbReference type="EMBL" id="BBPI01000078">
    <property type="protein sequence ID" value="GAM02338.1"/>
    <property type="molecule type" value="Genomic_DNA"/>
</dbReference>
<organism evidence="10 11">
    <name type="scientific">Sphingomonas parapaucimobilis NBRC 15100</name>
    <dbReference type="NCBI Taxonomy" id="1219049"/>
    <lineage>
        <taxon>Bacteria</taxon>
        <taxon>Pseudomonadati</taxon>
        <taxon>Pseudomonadota</taxon>
        <taxon>Alphaproteobacteria</taxon>
        <taxon>Sphingomonadales</taxon>
        <taxon>Sphingomonadaceae</taxon>
        <taxon>Sphingomonas</taxon>
    </lineage>
</organism>
<dbReference type="GO" id="GO:0003755">
    <property type="term" value="F:peptidyl-prolyl cis-trans isomerase activity"/>
    <property type="evidence" value="ECO:0007669"/>
    <property type="project" value="UniProtKB-UniRule"/>
</dbReference>
<feature type="domain" description="PPIase FKBP-type" evidence="9">
    <location>
        <begin position="74"/>
        <end position="156"/>
    </location>
</feature>
<dbReference type="Pfam" id="PF00254">
    <property type="entry name" value="FKBP_C"/>
    <property type="match status" value="1"/>
</dbReference>
<dbReference type="PANTHER" id="PTHR43811">
    <property type="entry name" value="FKBP-TYPE PEPTIDYL-PROLYL CIS-TRANS ISOMERASE FKPA"/>
    <property type="match status" value="1"/>
</dbReference>
<gene>
    <name evidence="10" type="ORF">SP5_078_00220</name>
</gene>
<evidence type="ECO:0000256" key="1">
    <source>
        <dbReference type="ARBA" id="ARBA00000971"/>
    </source>
</evidence>
<evidence type="ECO:0000313" key="11">
    <source>
        <dbReference type="Proteomes" id="UP000032305"/>
    </source>
</evidence>
<dbReference type="InterPro" id="IPR001179">
    <property type="entry name" value="PPIase_FKBP_dom"/>
</dbReference>
<evidence type="ECO:0000256" key="6">
    <source>
        <dbReference type="RuleBase" id="RU003915"/>
    </source>
</evidence>
<evidence type="ECO:0000313" key="10">
    <source>
        <dbReference type="EMBL" id="GAM02338.1"/>
    </source>
</evidence>
<keyword evidence="8" id="KW-1133">Transmembrane helix</keyword>
<comment type="catalytic activity">
    <reaction evidence="1 5 6">
        <text>[protein]-peptidylproline (omega=180) = [protein]-peptidylproline (omega=0)</text>
        <dbReference type="Rhea" id="RHEA:16237"/>
        <dbReference type="Rhea" id="RHEA-COMP:10747"/>
        <dbReference type="Rhea" id="RHEA-COMP:10748"/>
        <dbReference type="ChEBI" id="CHEBI:83833"/>
        <dbReference type="ChEBI" id="CHEBI:83834"/>
        <dbReference type="EC" id="5.2.1.8"/>
    </reaction>
</comment>
<feature type="transmembrane region" description="Helical" evidence="8">
    <location>
        <begin position="15"/>
        <end position="34"/>
    </location>
</feature>
<keyword evidence="11" id="KW-1185">Reference proteome</keyword>
<evidence type="ECO:0000256" key="4">
    <source>
        <dbReference type="ARBA" id="ARBA00023235"/>
    </source>
</evidence>
<comment type="similarity">
    <text evidence="2 6">Belongs to the FKBP-type PPIase family.</text>
</comment>
<dbReference type="PROSITE" id="PS50059">
    <property type="entry name" value="FKBP_PPIASE"/>
    <property type="match status" value="1"/>
</dbReference>
<accession>A0A0A1WAF8</accession>
<proteinExistence type="inferred from homology"/>
<keyword evidence="3 5" id="KW-0697">Rotamase</keyword>
<sequence length="191" mass="19907">MSVTAVPLRPVRRSYLVWIWVAVVAAVVVAALLARQGDAALVREARGAGVTTTASGLQYKVIQPGQGGAHPTATDVALVNYTGRLIDGTVFDASKQPTPMPLSSVLPGFAEALKLMPKGSKYRFWLPAKLGYGDHANGPIPANSELVFDVEMIDFIPESVLRQMQAQQSMMGGAGGPGGMPGGAPGAPSPR</sequence>